<proteinExistence type="predicted"/>
<dbReference type="Proteomes" id="UP000068447">
    <property type="component" value="Chromosome"/>
</dbReference>
<evidence type="ECO:0000259" key="2">
    <source>
        <dbReference type="Pfam" id="PF13682"/>
    </source>
</evidence>
<gene>
    <name evidence="3" type="ORF">AT746_07065</name>
</gene>
<evidence type="ECO:0000313" key="3">
    <source>
        <dbReference type="EMBL" id="ALS98046.1"/>
    </source>
</evidence>
<evidence type="ECO:0000256" key="1">
    <source>
        <dbReference type="SAM" id="Coils"/>
    </source>
</evidence>
<feature type="domain" description="Chemoreceptor zinc-binding" evidence="2">
    <location>
        <begin position="134"/>
        <end position="196"/>
    </location>
</feature>
<accession>A0A0U3AAK8</accession>
<dbReference type="AlphaFoldDB" id="A0A0U3AAK8"/>
<dbReference type="Pfam" id="PF13682">
    <property type="entry name" value="CZB"/>
    <property type="match status" value="1"/>
</dbReference>
<name>A0A0U3AAK8_9ALTE</name>
<dbReference type="STRING" id="1526571.AT746_07065"/>
<dbReference type="InterPro" id="IPR025991">
    <property type="entry name" value="Chemoreceptor_zinc-bind_dom"/>
</dbReference>
<dbReference type="EMBL" id="CP013650">
    <property type="protein sequence ID" value="ALS98046.1"/>
    <property type="molecule type" value="Genomic_DNA"/>
</dbReference>
<feature type="coiled-coil region" evidence="1">
    <location>
        <begin position="18"/>
        <end position="59"/>
    </location>
</feature>
<sequence length="247" mass="28241">MIIAKLKHLLCADLYKKIRQLTATAEHQQLRADRLAAELEQHQSDTRKLKSSLMEQQEQQAILARFAASLDGYHRSFSTLQSFLAQERHGLEQLGYYLHGLDDRLTDMGIRDSLIKSALLAEIELANIEEFQLMVMVQRMVLGHIEADERQVVSVEECGIGRWYYSSLFQRYFGATREFQALETPHQQVHEFALQALQAFRNNDPRVVRACLLSMENANQTMCQLIERMTNNLLSTSAAPSANTQVA</sequence>
<reference evidence="3 4" key="1">
    <citation type="submission" date="2015-12" db="EMBL/GenBank/DDBJ databases">
        <title>Complete genome of Lacimicrobium alkaliphilum KCTC 32984.</title>
        <authorList>
            <person name="Kim S.-G."/>
            <person name="Lee Y.-J."/>
        </authorList>
    </citation>
    <scope>NUCLEOTIDE SEQUENCE [LARGE SCALE GENOMIC DNA]</scope>
    <source>
        <strain evidence="3 4">YelD216</strain>
    </source>
</reference>
<dbReference type="KEGG" id="lal:AT746_07065"/>
<keyword evidence="4" id="KW-1185">Reference proteome</keyword>
<dbReference type="RefSeq" id="WP_062478341.1">
    <property type="nucleotide sequence ID" value="NZ_CP013650.1"/>
</dbReference>
<dbReference type="Gene3D" id="1.20.120.30">
    <property type="entry name" value="Aspartate receptor, ligand-binding domain"/>
    <property type="match status" value="1"/>
</dbReference>
<keyword evidence="1" id="KW-0175">Coiled coil</keyword>
<protein>
    <recommendedName>
        <fullName evidence="2">Chemoreceptor zinc-binding domain-containing protein</fullName>
    </recommendedName>
</protein>
<organism evidence="3 4">
    <name type="scientific">Lacimicrobium alkaliphilum</name>
    <dbReference type="NCBI Taxonomy" id="1526571"/>
    <lineage>
        <taxon>Bacteria</taxon>
        <taxon>Pseudomonadati</taxon>
        <taxon>Pseudomonadota</taxon>
        <taxon>Gammaproteobacteria</taxon>
        <taxon>Alteromonadales</taxon>
        <taxon>Alteromonadaceae</taxon>
        <taxon>Lacimicrobium</taxon>
    </lineage>
</organism>
<dbReference type="OrthoDB" id="9808588at2"/>
<evidence type="ECO:0000313" key="4">
    <source>
        <dbReference type="Proteomes" id="UP000068447"/>
    </source>
</evidence>